<dbReference type="GO" id="GO:0004140">
    <property type="term" value="F:dephospho-CoA kinase activity"/>
    <property type="evidence" value="ECO:0007669"/>
    <property type="project" value="UniProtKB-UniRule"/>
</dbReference>
<comment type="function">
    <text evidence="8">Catalyzes the phosphorylation of the 3'-hydroxyl group of dephosphocoenzyme A to form coenzyme A.</text>
</comment>
<gene>
    <name evidence="8" type="primary">coaE</name>
    <name evidence="10" type="ORF">ENW96_03850</name>
</gene>
<dbReference type="EC" id="2.7.1.24" evidence="8 9"/>
<evidence type="ECO:0000256" key="4">
    <source>
        <dbReference type="ARBA" id="ARBA00022741"/>
    </source>
</evidence>
<reference evidence="10" key="1">
    <citation type="journal article" date="2020" name="mSystems">
        <title>Genome- and Community-Level Interaction Insights into Carbon Utilization and Element Cycling Functions of Hydrothermarchaeota in Hydrothermal Sediment.</title>
        <authorList>
            <person name="Zhou Z."/>
            <person name="Liu Y."/>
            <person name="Xu W."/>
            <person name="Pan J."/>
            <person name="Luo Z.H."/>
            <person name="Li M."/>
        </authorList>
    </citation>
    <scope>NUCLEOTIDE SEQUENCE [LARGE SCALE GENOMIC DNA]</scope>
    <source>
        <strain evidence="10">SpSt-897</strain>
    </source>
</reference>
<keyword evidence="5 8" id="KW-0418">Kinase</keyword>
<evidence type="ECO:0000256" key="5">
    <source>
        <dbReference type="ARBA" id="ARBA00022777"/>
    </source>
</evidence>
<evidence type="ECO:0000256" key="6">
    <source>
        <dbReference type="ARBA" id="ARBA00022840"/>
    </source>
</evidence>
<evidence type="ECO:0000256" key="2">
    <source>
        <dbReference type="ARBA" id="ARBA00022490"/>
    </source>
</evidence>
<evidence type="ECO:0000256" key="8">
    <source>
        <dbReference type="HAMAP-Rule" id="MF_00376"/>
    </source>
</evidence>
<protein>
    <recommendedName>
        <fullName evidence="8 9">Dephospho-CoA kinase</fullName>
        <ecNumber evidence="8 9">2.7.1.24</ecNumber>
    </recommendedName>
    <alternativeName>
        <fullName evidence="8">Dephosphocoenzyme A kinase</fullName>
    </alternativeName>
</protein>
<dbReference type="Pfam" id="PF01121">
    <property type="entry name" value="CoaE"/>
    <property type="match status" value="1"/>
</dbReference>
<comment type="subcellular location">
    <subcellularLocation>
        <location evidence="8">Cytoplasm</location>
    </subcellularLocation>
</comment>
<feature type="binding site" evidence="8">
    <location>
        <begin position="11"/>
        <end position="16"/>
    </location>
    <ligand>
        <name>ATP</name>
        <dbReference type="ChEBI" id="CHEBI:30616"/>
    </ligand>
</feature>
<name>A0A7C3ZAZ0_9BACT</name>
<comment type="caution">
    <text evidence="10">The sequence shown here is derived from an EMBL/GenBank/DDBJ whole genome shotgun (WGS) entry which is preliminary data.</text>
</comment>
<comment type="pathway">
    <text evidence="8">Cofactor biosynthesis; coenzyme A biosynthesis; CoA from (R)-pantothenate: step 5/5.</text>
</comment>
<keyword evidence="4 8" id="KW-0547">Nucleotide-binding</keyword>
<keyword evidence="3 8" id="KW-0808">Transferase</keyword>
<dbReference type="GO" id="GO:0005737">
    <property type="term" value="C:cytoplasm"/>
    <property type="evidence" value="ECO:0007669"/>
    <property type="project" value="UniProtKB-SubCell"/>
</dbReference>
<dbReference type="EMBL" id="DTMF01000098">
    <property type="protein sequence ID" value="HGF33511.1"/>
    <property type="molecule type" value="Genomic_DNA"/>
</dbReference>
<dbReference type="AlphaFoldDB" id="A0A7C3ZAZ0"/>
<comment type="catalytic activity">
    <reaction evidence="8">
        <text>3'-dephospho-CoA + ATP = ADP + CoA + H(+)</text>
        <dbReference type="Rhea" id="RHEA:18245"/>
        <dbReference type="ChEBI" id="CHEBI:15378"/>
        <dbReference type="ChEBI" id="CHEBI:30616"/>
        <dbReference type="ChEBI" id="CHEBI:57287"/>
        <dbReference type="ChEBI" id="CHEBI:57328"/>
        <dbReference type="ChEBI" id="CHEBI:456216"/>
        <dbReference type="EC" id="2.7.1.24"/>
    </reaction>
</comment>
<organism evidence="10">
    <name type="scientific">Desulfobacca acetoxidans</name>
    <dbReference type="NCBI Taxonomy" id="60893"/>
    <lineage>
        <taxon>Bacteria</taxon>
        <taxon>Pseudomonadati</taxon>
        <taxon>Thermodesulfobacteriota</taxon>
        <taxon>Desulfobaccia</taxon>
        <taxon>Desulfobaccales</taxon>
        <taxon>Desulfobaccaceae</taxon>
        <taxon>Desulfobacca</taxon>
    </lineage>
</organism>
<keyword evidence="7 8" id="KW-0173">Coenzyme A biosynthesis</keyword>
<dbReference type="UniPathway" id="UPA00241">
    <property type="reaction ID" value="UER00356"/>
</dbReference>
<comment type="similarity">
    <text evidence="1 8">Belongs to the CoaE family.</text>
</comment>
<dbReference type="CDD" id="cd02022">
    <property type="entry name" value="DPCK"/>
    <property type="match status" value="1"/>
</dbReference>
<dbReference type="GO" id="GO:0005524">
    <property type="term" value="F:ATP binding"/>
    <property type="evidence" value="ECO:0007669"/>
    <property type="project" value="UniProtKB-UniRule"/>
</dbReference>
<evidence type="ECO:0000256" key="7">
    <source>
        <dbReference type="ARBA" id="ARBA00022993"/>
    </source>
</evidence>
<sequence>MLKIALTGGPGSGKSTVARMFRELGAEVIDADEVAHAVVARGTPAWKELRREFGPEYFQEDGSLHRPRMAELVFRDAEARRKLNAIVHPRVTREISRRLADLAARGVNLVLVEVPLLFEAGLEKNFDRVIVVDADTEAQLARLTARDGRTAGEARGILAAQWPLKDKKARADFVVNNRGCLSDTRKQVKELWHKLKMMQNTA</sequence>
<dbReference type="Gene3D" id="3.40.50.300">
    <property type="entry name" value="P-loop containing nucleotide triphosphate hydrolases"/>
    <property type="match status" value="1"/>
</dbReference>
<dbReference type="PANTHER" id="PTHR10695">
    <property type="entry name" value="DEPHOSPHO-COA KINASE-RELATED"/>
    <property type="match status" value="1"/>
</dbReference>
<dbReference type="FunFam" id="3.40.50.300:FF:000991">
    <property type="entry name" value="Dephospho-CoA kinase"/>
    <property type="match status" value="1"/>
</dbReference>
<keyword evidence="6 8" id="KW-0067">ATP-binding</keyword>
<dbReference type="PANTHER" id="PTHR10695:SF46">
    <property type="entry name" value="BIFUNCTIONAL COENZYME A SYNTHASE-RELATED"/>
    <property type="match status" value="1"/>
</dbReference>
<dbReference type="InterPro" id="IPR027417">
    <property type="entry name" value="P-loop_NTPase"/>
</dbReference>
<dbReference type="GO" id="GO:0015937">
    <property type="term" value="P:coenzyme A biosynthetic process"/>
    <property type="evidence" value="ECO:0007669"/>
    <property type="project" value="UniProtKB-UniRule"/>
</dbReference>
<proteinExistence type="inferred from homology"/>
<dbReference type="SUPFAM" id="SSF52540">
    <property type="entry name" value="P-loop containing nucleoside triphosphate hydrolases"/>
    <property type="match status" value="1"/>
</dbReference>
<dbReference type="PROSITE" id="PS51219">
    <property type="entry name" value="DPCK"/>
    <property type="match status" value="1"/>
</dbReference>
<keyword evidence="2 8" id="KW-0963">Cytoplasm</keyword>
<dbReference type="InterPro" id="IPR001977">
    <property type="entry name" value="Depp_CoAkinase"/>
</dbReference>
<dbReference type="HAMAP" id="MF_00376">
    <property type="entry name" value="Dephospho_CoA_kinase"/>
    <property type="match status" value="1"/>
</dbReference>
<evidence type="ECO:0000256" key="3">
    <source>
        <dbReference type="ARBA" id="ARBA00022679"/>
    </source>
</evidence>
<evidence type="ECO:0000313" key="10">
    <source>
        <dbReference type="EMBL" id="HGF33511.1"/>
    </source>
</evidence>
<accession>A0A7C3ZAZ0</accession>
<evidence type="ECO:0000256" key="9">
    <source>
        <dbReference type="NCBIfam" id="TIGR00152"/>
    </source>
</evidence>
<evidence type="ECO:0000256" key="1">
    <source>
        <dbReference type="ARBA" id="ARBA00009018"/>
    </source>
</evidence>
<dbReference type="NCBIfam" id="TIGR00152">
    <property type="entry name" value="dephospho-CoA kinase"/>
    <property type="match status" value="1"/>
</dbReference>